<dbReference type="AlphaFoldDB" id="A0A6G8ITM7"/>
<dbReference type="RefSeq" id="WP_046483854.1">
    <property type="nucleotide sequence ID" value="NZ_CP039631.3"/>
</dbReference>
<dbReference type="EMBL" id="CP039631">
    <property type="protein sequence ID" value="QIM56519.1"/>
    <property type="molecule type" value="Genomic_DNA"/>
</dbReference>
<protein>
    <recommendedName>
        <fullName evidence="1">Dual OB-containing domain-containing protein</fullName>
    </recommendedName>
</protein>
<evidence type="ECO:0000313" key="3">
    <source>
        <dbReference type="Proteomes" id="UP000298274"/>
    </source>
</evidence>
<reference evidence="3" key="1">
    <citation type="submission" date="2019-04" db="EMBL/GenBank/DDBJ databases">
        <title>Complete genome sequence of Pseudomonas veronii strain PVy, a versatile degrader capable of using multiple contaminants as sole carbon sources.</title>
        <authorList>
            <person name="Lopez-Echartea E."/>
            <person name="Ridl J."/>
            <person name="Pajer P."/>
            <person name="Strejcek M."/>
            <person name="Suman J."/>
            <person name="Uhlik O."/>
        </authorList>
    </citation>
    <scope>NUCLEOTIDE SEQUENCE [LARGE SCALE GENOMIC DNA]</scope>
    <source>
        <strain evidence="3">Pvy</strain>
    </source>
</reference>
<sequence length="235" mass="26103">MVATQREFVCLANSKKHGERCIAGKLIGGPADGTWYRPVSNRASRGISENEATYQAGGAVNALDIISIWDTAKHQHVFQQENYIIDATQKWVKKGDYVQANLSQLIDTPARLWESNYKSTSGVNDRVPERLLTQARQTLYFIKPDGDVSVKVDAEGKQWNNHKISVRATFDYNGINYALSLTDIPAEAYFLKKGIGTYPLNKITGLTISLSEVHTNVPNYVVGQGFAYKVIAGIF</sequence>
<evidence type="ECO:0000313" key="2">
    <source>
        <dbReference type="EMBL" id="QIM56519.1"/>
    </source>
</evidence>
<organism evidence="2 3">
    <name type="scientific">Pseudomonas veronii</name>
    <dbReference type="NCBI Taxonomy" id="76761"/>
    <lineage>
        <taxon>Bacteria</taxon>
        <taxon>Pseudomonadati</taxon>
        <taxon>Pseudomonadota</taxon>
        <taxon>Gammaproteobacteria</taxon>
        <taxon>Pseudomonadales</taxon>
        <taxon>Pseudomonadaceae</taxon>
        <taxon>Pseudomonas</taxon>
    </lineage>
</organism>
<dbReference type="Pfam" id="PF22557">
    <property type="entry name" value="DuOB"/>
    <property type="match status" value="1"/>
</dbReference>
<accession>A0A6G8ITM7</accession>
<dbReference type="Proteomes" id="UP000298274">
    <property type="component" value="Chromosome"/>
</dbReference>
<dbReference type="InterPro" id="IPR054335">
    <property type="entry name" value="DuOB_dom"/>
</dbReference>
<name>A0A6G8ITM7_PSEVE</name>
<proteinExistence type="predicted"/>
<evidence type="ECO:0000259" key="1">
    <source>
        <dbReference type="Pfam" id="PF22557"/>
    </source>
</evidence>
<gene>
    <name evidence="2" type="ORF">E4167_35710</name>
</gene>
<feature type="domain" description="Dual OB-containing" evidence="1">
    <location>
        <begin position="7"/>
        <end position="234"/>
    </location>
</feature>